<reference evidence="2 3" key="1">
    <citation type="submission" date="2014-04" db="EMBL/GenBank/DDBJ databases">
        <authorList>
            <consortium name="DOE Joint Genome Institute"/>
            <person name="Kuo A."/>
            <person name="Tarkka M."/>
            <person name="Buscot F."/>
            <person name="Kohler A."/>
            <person name="Nagy L.G."/>
            <person name="Floudas D."/>
            <person name="Copeland A."/>
            <person name="Barry K.W."/>
            <person name="Cichocki N."/>
            <person name="Veneault-Fourrey C."/>
            <person name="LaButti K."/>
            <person name="Lindquist E.A."/>
            <person name="Lipzen A."/>
            <person name="Lundell T."/>
            <person name="Morin E."/>
            <person name="Murat C."/>
            <person name="Sun H."/>
            <person name="Tunlid A."/>
            <person name="Henrissat B."/>
            <person name="Grigoriev I.V."/>
            <person name="Hibbett D.S."/>
            <person name="Martin F."/>
            <person name="Nordberg H.P."/>
            <person name="Cantor M.N."/>
            <person name="Hua S.X."/>
        </authorList>
    </citation>
    <scope>NUCLEOTIDE SEQUENCE [LARGE SCALE GENOMIC DNA]</scope>
    <source>
        <strain evidence="2 3">F 1598</strain>
    </source>
</reference>
<feature type="region of interest" description="Disordered" evidence="1">
    <location>
        <begin position="356"/>
        <end position="397"/>
    </location>
</feature>
<accession>A0A0C3FEM8</accession>
<sequence length="397" mass="43813">MTPAALHFWAHNLCRDVSLYICHFPVNEEIQIYIDQAVNLVDPVATDAWAKDCQEDARRAEQEAARQAAEDAARQAAEDAARQAAEDRFNEESRIYSEECCRMIREQLDADKRERENQQRLRKEERARNRAQRTQESRLLSPTSSRAIAKRKSGSSIGESGSGGEVARLVVPKDSQGKGLQKGKGKVVVLELRDPPNLPEGSFKAVHPCKRCAKPTAPFHCFIVIKSRQCVKCKAGKQKCVFPGGASPQTQIAALSTEAGPLTPRPRQPATPSASSGSQRQLEPSPAQVREEIATIAKVFRLTQGGSPPTSVEGLHQTRDTLSKHLQSDYCKVRLLLNRYNLTAISLQEVEKWLRQLTGEDDEEEYDEDEDEGDDGDGEGGDGDFDDGSAGPFADAE</sequence>
<organism evidence="2 3">
    <name type="scientific">Piloderma croceum (strain F 1598)</name>
    <dbReference type="NCBI Taxonomy" id="765440"/>
    <lineage>
        <taxon>Eukaryota</taxon>
        <taxon>Fungi</taxon>
        <taxon>Dikarya</taxon>
        <taxon>Basidiomycota</taxon>
        <taxon>Agaricomycotina</taxon>
        <taxon>Agaricomycetes</taxon>
        <taxon>Agaricomycetidae</taxon>
        <taxon>Atheliales</taxon>
        <taxon>Atheliaceae</taxon>
        <taxon>Piloderma</taxon>
    </lineage>
</organism>
<dbReference type="InParanoid" id="A0A0C3FEM8"/>
<feature type="compositionally biased region" description="Polar residues" evidence="1">
    <location>
        <begin position="270"/>
        <end position="282"/>
    </location>
</feature>
<proteinExistence type="predicted"/>
<dbReference type="AlphaFoldDB" id="A0A0C3FEM8"/>
<feature type="region of interest" description="Disordered" evidence="1">
    <location>
        <begin position="259"/>
        <end position="288"/>
    </location>
</feature>
<gene>
    <name evidence="2" type="ORF">PILCRDRAFT_11308</name>
</gene>
<feature type="region of interest" description="Disordered" evidence="1">
    <location>
        <begin position="68"/>
        <end position="88"/>
    </location>
</feature>
<evidence type="ECO:0000313" key="2">
    <source>
        <dbReference type="EMBL" id="KIM78326.1"/>
    </source>
</evidence>
<feature type="compositionally biased region" description="Acidic residues" evidence="1">
    <location>
        <begin position="359"/>
        <end position="387"/>
    </location>
</feature>
<feature type="compositionally biased region" description="Basic and acidic residues" evidence="1">
    <location>
        <begin position="112"/>
        <end position="136"/>
    </location>
</feature>
<dbReference type="EMBL" id="KN833017">
    <property type="protein sequence ID" value="KIM78326.1"/>
    <property type="molecule type" value="Genomic_DNA"/>
</dbReference>
<name>A0A0C3FEM8_PILCF</name>
<dbReference type="Proteomes" id="UP000054166">
    <property type="component" value="Unassembled WGS sequence"/>
</dbReference>
<evidence type="ECO:0000256" key="1">
    <source>
        <dbReference type="SAM" id="MobiDB-lite"/>
    </source>
</evidence>
<keyword evidence="3" id="KW-1185">Reference proteome</keyword>
<feature type="region of interest" description="Disordered" evidence="1">
    <location>
        <begin position="112"/>
        <end position="164"/>
    </location>
</feature>
<dbReference type="HOGENOM" id="CLU_058274_0_0_1"/>
<reference evidence="3" key="2">
    <citation type="submission" date="2015-01" db="EMBL/GenBank/DDBJ databases">
        <title>Evolutionary Origins and Diversification of the Mycorrhizal Mutualists.</title>
        <authorList>
            <consortium name="DOE Joint Genome Institute"/>
            <consortium name="Mycorrhizal Genomics Consortium"/>
            <person name="Kohler A."/>
            <person name="Kuo A."/>
            <person name="Nagy L.G."/>
            <person name="Floudas D."/>
            <person name="Copeland A."/>
            <person name="Barry K.W."/>
            <person name="Cichocki N."/>
            <person name="Veneault-Fourrey C."/>
            <person name="LaButti K."/>
            <person name="Lindquist E.A."/>
            <person name="Lipzen A."/>
            <person name="Lundell T."/>
            <person name="Morin E."/>
            <person name="Murat C."/>
            <person name="Riley R."/>
            <person name="Ohm R."/>
            <person name="Sun H."/>
            <person name="Tunlid A."/>
            <person name="Henrissat B."/>
            <person name="Grigoriev I.V."/>
            <person name="Hibbett D.S."/>
            <person name="Martin F."/>
        </authorList>
    </citation>
    <scope>NUCLEOTIDE SEQUENCE [LARGE SCALE GENOMIC DNA]</scope>
    <source>
        <strain evidence="3">F 1598</strain>
    </source>
</reference>
<protein>
    <submittedName>
        <fullName evidence="2">Uncharacterized protein</fullName>
    </submittedName>
</protein>
<evidence type="ECO:0000313" key="3">
    <source>
        <dbReference type="Proteomes" id="UP000054166"/>
    </source>
</evidence>
<feature type="compositionally biased region" description="Polar residues" evidence="1">
    <location>
        <begin position="137"/>
        <end position="146"/>
    </location>
</feature>